<keyword evidence="8" id="KW-1185">Reference proteome</keyword>
<feature type="transmembrane region" description="Helical" evidence="5">
    <location>
        <begin position="48"/>
        <end position="69"/>
    </location>
</feature>
<proteinExistence type="predicted"/>
<keyword evidence="3 5" id="KW-1133">Transmembrane helix</keyword>
<dbReference type="AlphaFoldDB" id="A0A4Y4CRU9"/>
<evidence type="ECO:0000256" key="1">
    <source>
        <dbReference type="ARBA" id="ARBA00004370"/>
    </source>
</evidence>
<feature type="domain" description="TMEM205-like" evidence="6">
    <location>
        <begin position="12"/>
        <end position="108"/>
    </location>
</feature>
<evidence type="ECO:0000256" key="2">
    <source>
        <dbReference type="ARBA" id="ARBA00022692"/>
    </source>
</evidence>
<dbReference type="EMBL" id="BJNV01000007">
    <property type="protein sequence ID" value="GEC94559.1"/>
    <property type="molecule type" value="Genomic_DNA"/>
</dbReference>
<evidence type="ECO:0000259" key="6">
    <source>
        <dbReference type="Pfam" id="PF13664"/>
    </source>
</evidence>
<feature type="transmembrane region" description="Helical" evidence="5">
    <location>
        <begin position="123"/>
        <end position="147"/>
    </location>
</feature>
<reference evidence="7 8" key="1">
    <citation type="submission" date="2019-06" db="EMBL/GenBank/DDBJ databases">
        <title>Whole genome shotgun sequence of Zoogloea ramigera NBRC 15342.</title>
        <authorList>
            <person name="Hosoyama A."/>
            <person name="Uohara A."/>
            <person name="Ohji S."/>
            <person name="Ichikawa N."/>
        </authorList>
    </citation>
    <scope>NUCLEOTIDE SEQUENCE [LARGE SCALE GENOMIC DNA]</scope>
    <source>
        <strain evidence="7 8">NBRC 15342</strain>
    </source>
</reference>
<dbReference type="RefSeq" id="WP_141349310.1">
    <property type="nucleotide sequence ID" value="NZ_BJNV01000007.1"/>
</dbReference>
<evidence type="ECO:0000256" key="4">
    <source>
        <dbReference type="ARBA" id="ARBA00023136"/>
    </source>
</evidence>
<evidence type="ECO:0000313" key="8">
    <source>
        <dbReference type="Proteomes" id="UP000318422"/>
    </source>
</evidence>
<dbReference type="InterPro" id="IPR025423">
    <property type="entry name" value="TMEM205-like"/>
</dbReference>
<sequence length="153" mass="16872">MQRVAEHLYSIAITLWVGALWAIGYLAAPVLFRLLDDRALAGRVAGEMFTYVAWLGIAAAAYLLVFVALRKEGGAFRSSVFWLVLLMLLLTVAGYFGVQPILAQLKADSFPREVMESALRDRFVAWHGVSSVVYLVQSLLGLMLVALQGRGLR</sequence>
<dbReference type="Pfam" id="PF13664">
    <property type="entry name" value="DUF4149"/>
    <property type="match status" value="1"/>
</dbReference>
<evidence type="ECO:0000313" key="7">
    <source>
        <dbReference type="EMBL" id="GEC94559.1"/>
    </source>
</evidence>
<name>A0A4Y4CRU9_ZOORA</name>
<keyword evidence="4 5" id="KW-0472">Membrane</keyword>
<protein>
    <submittedName>
        <fullName evidence="7">Membrane protein</fullName>
    </submittedName>
</protein>
<gene>
    <name evidence="7" type="ORF">ZRA01_06320</name>
</gene>
<dbReference type="Proteomes" id="UP000318422">
    <property type="component" value="Unassembled WGS sequence"/>
</dbReference>
<organism evidence="7 8">
    <name type="scientific">Zoogloea ramigera</name>
    <dbReference type="NCBI Taxonomy" id="350"/>
    <lineage>
        <taxon>Bacteria</taxon>
        <taxon>Pseudomonadati</taxon>
        <taxon>Pseudomonadota</taxon>
        <taxon>Betaproteobacteria</taxon>
        <taxon>Rhodocyclales</taxon>
        <taxon>Zoogloeaceae</taxon>
        <taxon>Zoogloea</taxon>
    </lineage>
</organism>
<accession>A0A4Y4CRU9</accession>
<dbReference type="GO" id="GO:0016020">
    <property type="term" value="C:membrane"/>
    <property type="evidence" value="ECO:0007669"/>
    <property type="project" value="UniProtKB-SubCell"/>
</dbReference>
<dbReference type="OrthoDB" id="5797290at2"/>
<feature type="transmembrane region" description="Helical" evidence="5">
    <location>
        <begin position="81"/>
        <end position="103"/>
    </location>
</feature>
<comment type="caution">
    <text evidence="7">The sequence shown here is derived from an EMBL/GenBank/DDBJ whole genome shotgun (WGS) entry which is preliminary data.</text>
</comment>
<evidence type="ECO:0000256" key="3">
    <source>
        <dbReference type="ARBA" id="ARBA00022989"/>
    </source>
</evidence>
<comment type="subcellular location">
    <subcellularLocation>
        <location evidence="1">Membrane</location>
    </subcellularLocation>
</comment>
<keyword evidence="2 5" id="KW-0812">Transmembrane</keyword>
<evidence type="ECO:0000256" key="5">
    <source>
        <dbReference type="SAM" id="Phobius"/>
    </source>
</evidence>
<feature type="transmembrane region" description="Helical" evidence="5">
    <location>
        <begin position="7"/>
        <end position="28"/>
    </location>
</feature>